<dbReference type="EMBL" id="JAQQWL010000010">
    <property type="protein sequence ID" value="KAK8054648.1"/>
    <property type="molecule type" value="Genomic_DNA"/>
</dbReference>
<sequence>MSVLPEGWEWDYDGTRWLYRYKPSGLVQYHFPKPGDEFPEYVGFGIGSFDLEPEERLASDIQTKRRDTLGGTQSGAVPNLSQRQKKPPAEIDEIGATGYFDPEEFMYLGPGGYADVLTSPEEEDGNRLTGMENISVGGQVSSNATQVGHEPLPLVSQPSGGPNDAPGSGFQASTHIPSHEFLAELASQDTQKCADELAPSELDASHSFTGTALAELSSEGPSGPPPEKGPTGANTNNHSAPSAPIQQPIGAYPLVYASFSFRPSDKDHTSGQSPSDSSINSSGNVHHNSTTASPQEGAIFQAWKPGTKPDADESGLPKRSSLVPWGSSLMEFQNRELGHLDQRRYSSPAQVPTSAINRHPTVLTPSMGPRSSSRDRPCSTPGFRHSPIPAVLRPANRSESPLSQSQTESIAPSSNQETIPLRDTDLTHCPSVLKPAKACHSRPHASTISGSVNAAPGLRPAGLSPPPLKTERMHHHGSKDPPLRMPDFPDYNDHPHPHRVNTMPDQLPSQSHAPSSLGSGLGPGFFVFHAIKPGKDPLVSEITQVMEAQELSTTERPVELSLDPIVPSKISATQVATVQGQQAQATSEYGNSLGHMTTQQAPIQTNSSNAPSSQPQLAPSSHTNETVHDADQSAASEPQRPVTATNGSQTPATSQGTAAFPASQTPNSSSSTSGSLAKLDQSSQTNHMGTPTVNNADLVSNGSLSGSATADLITNFAPLPQTPSISESQASSTTTQQPMPSEPHFPLSTPGDGPESHVQAPAPIPSVYQDHDTIQGLQHSKPPPNPPSQIKPQQVHTQQSSTMNTEWPPAAYQEKPPQSAAPQQVQRPPSQSSETSCDGQSQWRDTSGAKPISFPAANYGNPEQITNATYFAILAVSVTHDIAGIFGTKSGFIPGSLHCLPLSSATTIFCSSHTPPAAGHQSANSPVHAPQSQQAQAPYQTQSPSNGNAPASLGNVGQDMKKWAKKMWKSPTFQQTTAVIGGALMAESMGGDGVAGAMAAHQLYNTSQDQQPGQQPPRPHRPPHVHAQTAPPQSQGLPGPRPNMQPVQQPASNFQPGGVQAPGQPYAVQNPPMQGAPMQMQQRPPAQAPMMSPPTQGQQGQYAMNQPPPQTQGQYIANQQPQYYIPPSEHGTINQQQTINQNFTMNSESNVNAADGSMAAYSQQPAVIQNNQIIIESNQAASESYFAQPPVSLPATSNDVNITNINIEANLSNAQYTQVDLSATYYDNSTTITATDYSTATSTDYNMAATDYNSAATTNVDFQMETMYVAADDVTTMYSTENMNASQGNGEWAAEASATVDYSGGDWGDDWY</sequence>
<feature type="region of interest" description="Disordered" evidence="1">
    <location>
        <begin position="339"/>
        <end position="420"/>
    </location>
</feature>
<feature type="compositionally biased region" description="Polar residues" evidence="1">
    <location>
        <begin position="680"/>
        <end position="698"/>
    </location>
</feature>
<feature type="region of interest" description="Disordered" evidence="1">
    <location>
        <begin position="914"/>
        <end position="963"/>
    </location>
</feature>
<protein>
    <recommendedName>
        <fullName evidence="4">WW domain-containing protein</fullName>
    </recommendedName>
</protein>
<evidence type="ECO:0008006" key="4">
    <source>
        <dbReference type="Google" id="ProtNLM"/>
    </source>
</evidence>
<keyword evidence="3" id="KW-1185">Reference proteome</keyword>
<feature type="compositionally biased region" description="Polar residues" evidence="1">
    <location>
        <begin position="283"/>
        <end position="294"/>
    </location>
</feature>
<feature type="compositionally biased region" description="Polar residues" evidence="1">
    <location>
        <begin position="795"/>
        <end position="805"/>
    </location>
</feature>
<feature type="compositionally biased region" description="Polar residues" evidence="1">
    <location>
        <begin position="1045"/>
        <end position="1055"/>
    </location>
</feature>
<feature type="compositionally biased region" description="Low complexity" evidence="1">
    <location>
        <begin position="816"/>
        <end position="833"/>
    </location>
</feature>
<feature type="region of interest" description="Disordered" evidence="1">
    <location>
        <begin position="438"/>
        <end position="518"/>
    </location>
</feature>
<feature type="compositionally biased region" description="Polar residues" evidence="1">
    <location>
        <begin position="397"/>
        <end position="418"/>
    </location>
</feature>
<evidence type="ECO:0000256" key="1">
    <source>
        <dbReference type="SAM" id="MobiDB-lite"/>
    </source>
</evidence>
<feature type="region of interest" description="Disordered" evidence="1">
    <location>
        <begin position="62"/>
        <end position="89"/>
    </location>
</feature>
<organism evidence="2 3">
    <name type="scientific">Apiospora phragmitis</name>
    <dbReference type="NCBI Taxonomy" id="2905665"/>
    <lineage>
        <taxon>Eukaryota</taxon>
        <taxon>Fungi</taxon>
        <taxon>Dikarya</taxon>
        <taxon>Ascomycota</taxon>
        <taxon>Pezizomycotina</taxon>
        <taxon>Sordariomycetes</taxon>
        <taxon>Xylariomycetidae</taxon>
        <taxon>Amphisphaeriales</taxon>
        <taxon>Apiosporaceae</taxon>
        <taxon>Apiospora</taxon>
    </lineage>
</organism>
<feature type="compositionally biased region" description="Polar residues" evidence="1">
    <location>
        <begin position="70"/>
        <end position="82"/>
    </location>
</feature>
<accession>A0ABR1U9M2</accession>
<feature type="region of interest" description="Disordered" evidence="1">
    <location>
        <begin position="718"/>
        <end position="849"/>
    </location>
</feature>
<gene>
    <name evidence="2" type="ORF">PG994_009715</name>
</gene>
<feature type="compositionally biased region" description="Polar residues" evidence="1">
    <location>
        <begin position="503"/>
        <end position="513"/>
    </location>
</feature>
<feature type="region of interest" description="Disordered" evidence="1">
    <location>
        <begin position="603"/>
        <end position="698"/>
    </location>
</feature>
<feature type="compositionally biased region" description="Low complexity" evidence="1">
    <location>
        <begin position="929"/>
        <end position="945"/>
    </location>
</feature>
<dbReference type="GeneID" id="92094187"/>
<feature type="compositionally biased region" description="Low complexity" evidence="1">
    <location>
        <begin position="1071"/>
        <end position="1094"/>
    </location>
</feature>
<proteinExistence type="predicted"/>
<feature type="compositionally biased region" description="Low complexity" evidence="1">
    <location>
        <begin position="722"/>
        <end position="739"/>
    </location>
</feature>
<evidence type="ECO:0000313" key="3">
    <source>
        <dbReference type="Proteomes" id="UP001480595"/>
    </source>
</evidence>
<feature type="compositionally biased region" description="Polar residues" evidence="1">
    <location>
        <begin position="345"/>
        <end position="356"/>
    </location>
</feature>
<reference evidence="2 3" key="1">
    <citation type="submission" date="2023-01" db="EMBL/GenBank/DDBJ databases">
        <title>Analysis of 21 Apiospora genomes using comparative genomics revels a genus with tremendous synthesis potential of carbohydrate active enzymes and secondary metabolites.</title>
        <authorList>
            <person name="Sorensen T."/>
        </authorList>
    </citation>
    <scope>NUCLEOTIDE SEQUENCE [LARGE SCALE GENOMIC DNA]</scope>
    <source>
        <strain evidence="2 3">CBS 135458</strain>
    </source>
</reference>
<feature type="compositionally biased region" description="Polar residues" evidence="1">
    <location>
        <begin position="1095"/>
        <end position="1104"/>
    </location>
</feature>
<dbReference type="Proteomes" id="UP001480595">
    <property type="component" value="Unassembled WGS sequence"/>
</dbReference>
<feature type="compositionally biased region" description="Polar residues" evidence="1">
    <location>
        <begin position="834"/>
        <end position="845"/>
    </location>
</feature>
<comment type="caution">
    <text evidence="2">The sequence shown here is derived from an EMBL/GenBank/DDBJ whole genome shotgun (WGS) entry which is preliminary data.</text>
</comment>
<feature type="compositionally biased region" description="Polar residues" evidence="1">
    <location>
        <begin position="642"/>
        <end position="667"/>
    </location>
</feature>
<feature type="region of interest" description="Disordered" evidence="1">
    <location>
        <begin position="261"/>
        <end position="323"/>
    </location>
</feature>
<feature type="region of interest" description="Disordered" evidence="1">
    <location>
        <begin position="143"/>
        <end position="248"/>
    </location>
</feature>
<feature type="region of interest" description="Disordered" evidence="1">
    <location>
        <begin position="1006"/>
        <end position="1114"/>
    </location>
</feature>
<feature type="compositionally biased region" description="Low complexity" evidence="1">
    <location>
        <begin position="606"/>
        <end position="621"/>
    </location>
</feature>
<evidence type="ECO:0000313" key="2">
    <source>
        <dbReference type="EMBL" id="KAK8054648.1"/>
    </source>
</evidence>
<feature type="compositionally biased region" description="Low complexity" evidence="1">
    <location>
        <begin position="270"/>
        <end position="282"/>
    </location>
</feature>
<dbReference type="RefSeq" id="XP_066713294.1">
    <property type="nucleotide sequence ID" value="XM_066861124.1"/>
</dbReference>
<name>A0ABR1U9M2_9PEZI</name>